<dbReference type="InterPro" id="IPR044669">
    <property type="entry name" value="YneE/VCCN1/2-like"/>
</dbReference>
<keyword evidence="11" id="KW-1185">Reference proteome</keyword>
<evidence type="ECO:0000313" key="10">
    <source>
        <dbReference type="EMBL" id="ODM91669.1"/>
    </source>
</evidence>
<gene>
    <name evidence="10" type="ORF">Ocin01_15013</name>
</gene>
<evidence type="ECO:0000256" key="1">
    <source>
        <dbReference type="ARBA" id="ARBA00004651"/>
    </source>
</evidence>
<keyword evidence="5 9" id="KW-1133">Transmembrane helix</keyword>
<name>A0A1D2MFB4_ORCCI</name>
<comment type="subcellular location">
    <subcellularLocation>
        <location evidence="1">Cell membrane</location>
        <topology evidence="1">Multi-pass membrane protein</topology>
    </subcellularLocation>
</comment>
<sequence>MEQPPSMFSYRGTVIQKIWWQVVLVTIYTAGLVCVSNYVEGLEFKFPQTLIPVLGVVTGLLLVFRTNTAYDRFWEARKLWATMTFNIRTLTRCICVMVAENENTKSKIVDKVSAINLLIAFPYATMHYLRGEYTYDVGKLKMLISHIPKFYNQPLEDQEEEEFSGKSEVNSKKEKNKGASQPHTQQQPETNIPVELSYYIASYINSVAFADPKVADGSTISLMNNALNSLLDCLGGFERILNTPIPNAYSVHLQHATWLYLLSLPYQLIGTLNWFSIPAVGLATFALLGILGIGGEIENPFNNDANDLPLDDYCKAIREEILQIIGHHIPAPELWISPTDNPLAADARKPASKMIKLKEDEVRKMLKKGANLNLLQTNSSDLKSVGVDGCRIKDAANGEELRSMLK</sequence>
<evidence type="ECO:0000256" key="7">
    <source>
        <dbReference type="ARBA" id="ARBA00023136"/>
    </source>
</evidence>
<evidence type="ECO:0000256" key="5">
    <source>
        <dbReference type="ARBA" id="ARBA00022989"/>
    </source>
</evidence>
<organism evidence="10 11">
    <name type="scientific">Orchesella cincta</name>
    <name type="common">Springtail</name>
    <name type="synonym">Podura cincta</name>
    <dbReference type="NCBI Taxonomy" id="48709"/>
    <lineage>
        <taxon>Eukaryota</taxon>
        <taxon>Metazoa</taxon>
        <taxon>Ecdysozoa</taxon>
        <taxon>Arthropoda</taxon>
        <taxon>Hexapoda</taxon>
        <taxon>Collembola</taxon>
        <taxon>Entomobryomorpha</taxon>
        <taxon>Entomobryoidea</taxon>
        <taxon>Orchesellidae</taxon>
        <taxon>Orchesellinae</taxon>
        <taxon>Orchesella</taxon>
    </lineage>
</organism>
<feature type="compositionally biased region" description="Basic and acidic residues" evidence="8">
    <location>
        <begin position="163"/>
        <end position="177"/>
    </location>
</feature>
<dbReference type="GO" id="GO:0005254">
    <property type="term" value="F:chloride channel activity"/>
    <property type="evidence" value="ECO:0007669"/>
    <property type="project" value="InterPro"/>
</dbReference>
<dbReference type="GO" id="GO:0005886">
    <property type="term" value="C:plasma membrane"/>
    <property type="evidence" value="ECO:0007669"/>
    <property type="project" value="UniProtKB-SubCell"/>
</dbReference>
<evidence type="ECO:0000256" key="3">
    <source>
        <dbReference type="ARBA" id="ARBA00022475"/>
    </source>
</evidence>
<keyword evidence="3" id="KW-1003">Cell membrane</keyword>
<feature type="transmembrane region" description="Helical" evidence="9">
    <location>
        <begin position="272"/>
        <end position="293"/>
    </location>
</feature>
<dbReference type="OrthoDB" id="8249937at2759"/>
<evidence type="ECO:0000256" key="9">
    <source>
        <dbReference type="SAM" id="Phobius"/>
    </source>
</evidence>
<dbReference type="AlphaFoldDB" id="A0A1D2MFB4"/>
<keyword evidence="6" id="KW-0406">Ion transport</keyword>
<keyword evidence="4 9" id="KW-0812">Transmembrane</keyword>
<evidence type="ECO:0000256" key="2">
    <source>
        <dbReference type="ARBA" id="ARBA00022448"/>
    </source>
</evidence>
<evidence type="ECO:0000256" key="6">
    <source>
        <dbReference type="ARBA" id="ARBA00023065"/>
    </source>
</evidence>
<feature type="compositionally biased region" description="Polar residues" evidence="8">
    <location>
        <begin position="179"/>
        <end position="188"/>
    </location>
</feature>
<reference evidence="10 11" key="1">
    <citation type="journal article" date="2016" name="Genome Biol. Evol.">
        <title>Gene Family Evolution Reflects Adaptation to Soil Environmental Stressors in the Genome of the Collembolan Orchesella cincta.</title>
        <authorList>
            <person name="Faddeeva-Vakhrusheva A."/>
            <person name="Derks M.F."/>
            <person name="Anvar S.Y."/>
            <person name="Agamennone V."/>
            <person name="Suring W."/>
            <person name="Smit S."/>
            <person name="van Straalen N.M."/>
            <person name="Roelofs D."/>
        </authorList>
    </citation>
    <scope>NUCLEOTIDE SEQUENCE [LARGE SCALE GENOMIC DNA]</scope>
    <source>
        <tissue evidence="10">Mixed pool</tissue>
    </source>
</reference>
<dbReference type="Pfam" id="PF25539">
    <property type="entry name" value="Bestrophin_2"/>
    <property type="match status" value="1"/>
</dbReference>
<evidence type="ECO:0000256" key="8">
    <source>
        <dbReference type="SAM" id="MobiDB-lite"/>
    </source>
</evidence>
<protein>
    <submittedName>
        <fullName evidence="10">Uncharacterized protein</fullName>
    </submittedName>
</protein>
<evidence type="ECO:0000313" key="11">
    <source>
        <dbReference type="Proteomes" id="UP000094527"/>
    </source>
</evidence>
<dbReference type="PANTHER" id="PTHR33281:SF19">
    <property type="entry name" value="VOLTAGE-DEPENDENT ANION CHANNEL-FORMING PROTEIN YNEE"/>
    <property type="match status" value="1"/>
</dbReference>
<dbReference type="Proteomes" id="UP000094527">
    <property type="component" value="Unassembled WGS sequence"/>
</dbReference>
<accession>A0A1D2MFB4</accession>
<proteinExistence type="predicted"/>
<dbReference type="EMBL" id="LJIJ01001454">
    <property type="protein sequence ID" value="ODM91669.1"/>
    <property type="molecule type" value="Genomic_DNA"/>
</dbReference>
<comment type="caution">
    <text evidence="10">The sequence shown here is derived from an EMBL/GenBank/DDBJ whole genome shotgun (WGS) entry which is preliminary data.</text>
</comment>
<evidence type="ECO:0000256" key="4">
    <source>
        <dbReference type="ARBA" id="ARBA00022692"/>
    </source>
</evidence>
<keyword evidence="7 9" id="KW-0472">Membrane</keyword>
<feature type="region of interest" description="Disordered" evidence="8">
    <location>
        <begin position="161"/>
        <end position="188"/>
    </location>
</feature>
<dbReference type="STRING" id="48709.A0A1D2MFB4"/>
<feature type="transmembrane region" description="Helical" evidence="9">
    <location>
        <begin position="45"/>
        <end position="64"/>
    </location>
</feature>
<dbReference type="PANTHER" id="PTHR33281">
    <property type="entry name" value="UPF0187 PROTEIN YNEE"/>
    <property type="match status" value="1"/>
</dbReference>
<feature type="transmembrane region" description="Helical" evidence="9">
    <location>
        <begin position="18"/>
        <end position="39"/>
    </location>
</feature>
<keyword evidence="2" id="KW-0813">Transport</keyword>